<feature type="compositionally biased region" description="Polar residues" evidence="1">
    <location>
        <begin position="90"/>
        <end position="100"/>
    </location>
</feature>
<dbReference type="AlphaFoldDB" id="A0A1X1YAR1"/>
<keyword evidence="3" id="KW-1185">Reference proteome</keyword>
<feature type="compositionally biased region" description="Acidic residues" evidence="1">
    <location>
        <begin position="210"/>
        <end position="222"/>
    </location>
</feature>
<evidence type="ECO:0000313" key="3">
    <source>
        <dbReference type="Proteomes" id="UP000193487"/>
    </source>
</evidence>
<dbReference type="EMBL" id="LQPE01000035">
    <property type="protein sequence ID" value="ORW08178.1"/>
    <property type="molecule type" value="Genomic_DNA"/>
</dbReference>
<comment type="caution">
    <text evidence="2">The sequence shown here is derived from an EMBL/GenBank/DDBJ whole genome shotgun (WGS) entry which is preliminary data.</text>
</comment>
<reference evidence="2 3" key="1">
    <citation type="submission" date="2016-01" db="EMBL/GenBank/DDBJ databases">
        <title>The new phylogeny of the genus Mycobacterium.</title>
        <authorList>
            <person name="Tarcisio F."/>
            <person name="Conor M."/>
            <person name="Antonella G."/>
            <person name="Elisabetta G."/>
            <person name="Giulia F.S."/>
            <person name="Sara T."/>
            <person name="Anna F."/>
            <person name="Clotilde B."/>
            <person name="Roberto B."/>
            <person name="Veronica D.S."/>
            <person name="Fabio R."/>
            <person name="Monica P."/>
            <person name="Olivier J."/>
            <person name="Enrico T."/>
            <person name="Nicola S."/>
        </authorList>
    </citation>
    <scope>NUCLEOTIDE SEQUENCE [LARGE SCALE GENOMIC DNA]</scope>
    <source>
        <strain evidence="2 3">DSM 45166</strain>
    </source>
</reference>
<protein>
    <submittedName>
        <fullName evidence="2">Uncharacterized protein</fullName>
    </submittedName>
</protein>
<proteinExistence type="predicted"/>
<dbReference type="Proteomes" id="UP000193487">
    <property type="component" value="Unassembled WGS sequence"/>
</dbReference>
<dbReference type="RefSeq" id="WP_085241046.1">
    <property type="nucleotide sequence ID" value="NZ_LQPE01000035.1"/>
</dbReference>
<dbReference type="OrthoDB" id="4772340at2"/>
<feature type="region of interest" description="Disordered" evidence="1">
    <location>
        <begin position="198"/>
        <end position="240"/>
    </location>
</feature>
<organism evidence="2 3">
    <name type="scientific">Mycobacterium kyorinense</name>
    <dbReference type="NCBI Taxonomy" id="487514"/>
    <lineage>
        <taxon>Bacteria</taxon>
        <taxon>Bacillati</taxon>
        <taxon>Actinomycetota</taxon>
        <taxon>Actinomycetes</taxon>
        <taxon>Mycobacteriales</taxon>
        <taxon>Mycobacteriaceae</taxon>
        <taxon>Mycobacterium</taxon>
    </lineage>
</organism>
<evidence type="ECO:0000313" key="2">
    <source>
        <dbReference type="EMBL" id="ORW08178.1"/>
    </source>
</evidence>
<accession>A0A1X1YAR1</accession>
<feature type="region of interest" description="Disordered" evidence="1">
    <location>
        <begin position="71"/>
        <end position="103"/>
    </location>
</feature>
<feature type="compositionally biased region" description="Basic and acidic residues" evidence="1">
    <location>
        <begin position="223"/>
        <end position="234"/>
    </location>
</feature>
<evidence type="ECO:0000256" key="1">
    <source>
        <dbReference type="SAM" id="MobiDB-lite"/>
    </source>
</evidence>
<gene>
    <name evidence="2" type="ORF">AWC14_01345</name>
</gene>
<name>A0A1X1YAR1_9MYCO</name>
<sequence>MDLQELVERLTEQHRLALARLLGEIEAAYDEAVAIHSQRFPDPRQIPGGTLCGAVRAIVLAMNGMDALTRTGESPRVVPPEASCGPESTLRMTSGPNSSVRLGDSNLARSRVRKLGFAAVEALASAESQSAPGAKAGVQLFLDDGAAEPVMGPPGIEQEYELIVYWWPTLDKVSVGGAILAAVADLDTNEERILVSTPLPPAIRPKTEAETGEQDTDYQPDGDFEKIFGKKSSETGDSGA</sequence>